<dbReference type="InterPro" id="IPR004101">
    <property type="entry name" value="Mur_ligase_C"/>
</dbReference>
<gene>
    <name evidence="2" type="ORF">UY57_C0010G0019</name>
</gene>
<protein>
    <submittedName>
        <fullName evidence="2">UDP-N-acetylmuramate-L-alanine ligase</fullName>
    </submittedName>
</protein>
<sequence>MPELQLLGEFNAMNARAAKTAARAAFPHLQESYTDKALLDFKGAWRRFEYKGETSQGALVFDDYAHHPTAVEKTLDAAREKFPDKKILVAFHPHLYSRTRDFMEALARKSG</sequence>
<keyword evidence="2" id="KW-0436">Ligase</keyword>
<evidence type="ECO:0000313" key="2">
    <source>
        <dbReference type="EMBL" id="KKW17789.1"/>
    </source>
</evidence>
<organism evidence="2 3">
    <name type="scientific">Candidatus Kaiserbacteria bacterium GW2011_GWB1_50_17</name>
    <dbReference type="NCBI Taxonomy" id="1618673"/>
    <lineage>
        <taxon>Bacteria</taxon>
        <taxon>Candidatus Kaiseribacteriota</taxon>
    </lineage>
</organism>
<dbReference type="InterPro" id="IPR050061">
    <property type="entry name" value="MurCDEF_pg_biosynth"/>
</dbReference>
<evidence type="ECO:0000259" key="1">
    <source>
        <dbReference type="Pfam" id="PF02875"/>
    </source>
</evidence>
<reference evidence="2 3" key="1">
    <citation type="journal article" date="2015" name="Nature">
        <title>rRNA introns, odd ribosomes, and small enigmatic genomes across a large radiation of phyla.</title>
        <authorList>
            <person name="Brown C.T."/>
            <person name="Hug L.A."/>
            <person name="Thomas B.C."/>
            <person name="Sharon I."/>
            <person name="Castelle C.J."/>
            <person name="Singh A."/>
            <person name="Wilkins M.J."/>
            <person name="Williams K.H."/>
            <person name="Banfield J.F."/>
        </authorList>
    </citation>
    <scope>NUCLEOTIDE SEQUENCE [LARGE SCALE GENOMIC DNA]</scope>
</reference>
<dbReference type="EMBL" id="LCQM01000010">
    <property type="protein sequence ID" value="KKW17789.1"/>
    <property type="molecule type" value="Genomic_DNA"/>
</dbReference>
<dbReference type="AlphaFoldDB" id="A0A0G1ZEY0"/>
<dbReference type="PANTHER" id="PTHR43445:SF3">
    <property type="entry name" value="UDP-N-ACETYLMURAMATE--L-ALANINE LIGASE"/>
    <property type="match status" value="1"/>
</dbReference>
<dbReference type="Pfam" id="PF02875">
    <property type="entry name" value="Mur_ligase_C"/>
    <property type="match status" value="1"/>
</dbReference>
<dbReference type="Proteomes" id="UP000034120">
    <property type="component" value="Unassembled WGS sequence"/>
</dbReference>
<comment type="caution">
    <text evidence="2">The sequence shown here is derived from an EMBL/GenBank/DDBJ whole genome shotgun (WGS) entry which is preliminary data.</text>
</comment>
<dbReference type="InterPro" id="IPR036615">
    <property type="entry name" value="Mur_ligase_C_dom_sf"/>
</dbReference>
<proteinExistence type="predicted"/>
<accession>A0A0G1ZEY0</accession>
<dbReference type="SUPFAM" id="SSF53244">
    <property type="entry name" value="MurD-like peptide ligases, peptide-binding domain"/>
    <property type="match status" value="1"/>
</dbReference>
<evidence type="ECO:0000313" key="3">
    <source>
        <dbReference type="Proteomes" id="UP000034120"/>
    </source>
</evidence>
<dbReference type="GO" id="GO:0016881">
    <property type="term" value="F:acid-amino acid ligase activity"/>
    <property type="evidence" value="ECO:0007669"/>
    <property type="project" value="InterPro"/>
</dbReference>
<feature type="domain" description="Mur ligase C-terminal" evidence="1">
    <location>
        <begin position="46"/>
        <end position="108"/>
    </location>
</feature>
<name>A0A0G1ZEY0_9BACT</name>
<dbReference type="Gene3D" id="3.90.190.20">
    <property type="entry name" value="Mur ligase, C-terminal domain"/>
    <property type="match status" value="1"/>
</dbReference>
<dbReference type="PANTHER" id="PTHR43445">
    <property type="entry name" value="UDP-N-ACETYLMURAMATE--L-ALANINE LIGASE-RELATED"/>
    <property type="match status" value="1"/>
</dbReference>